<dbReference type="AlphaFoldDB" id="A0A9W6H115"/>
<feature type="compositionally biased region" description="Acidic residues" evidence="1">
    <location>
        <begin position="206"/>
        <end position="216"/>
    </location>
</feature>
<feature type="compositionally biased region" description="Low complexity" evidence="1">
    <location>
        <begin position="133"/>
        <end position="149"/>
    </location>
</feature>
<gene>
    <name evidence="3" type="ORF">GCM10017576_04060</name>
</gene>
<evidence type="ECO:0000256" key="2">
    <source>
        <dbReference type="SAM" id="Phobius"/>
    </source>
</evidence>
<reference evidence="3" key="2">
    <citation type="submission" date="2023-01" db="EMBL/GenBank/DDBJ databases">
        <authorList>
            <person name="Sun Q."/>
            <person name="Evtushenko L."/>
        </authorList>
    </citation>
    <scope>NUCLEOTIDE SEQUENCE</scope>
    <source>
        <strain evidence="3">VKM Ac-1020</strain>
    </source>
</reference>
<evidence type="ECO:0000313" key="4">
    <source>
        <dbReference type="Proteomes" id="UP001142462"/>
    </source>
</evidence>
<feature type="compositionally biased region" description="Acidic residues" evidence="1">
    <location>
        <begin position="51"/>
        <end position="85"/>
    </location>
</feature>
<keyword evidence="2" id="KW-1133">Transmembrane helix</keyword>
<feature type="region of interest" description="Disordered" evidence="1">
    <location>
        <begin position="346"/>
        <end position="367"/>
    </location>
</feature>
<protein>
    <submittedName>
        <fullName evidence="3">Uncharacterized protein</fullName>
    </submittedName>
</protein>
<dbReference type="RefSeq" id="WP_271171998.1">
    <property type="nucleotide sequence ID" value="NZ_BSEJ01000001.1"/>
</dbReference>
<evidence type="ECO:0000313" key="3">
    <source>
        <dbReference type="EMBL" id="GLJ60277.1"/>
    </source>
</evidence>
<keyword evidence="4" id="KW-1185">Reference proteome</keyword>
<dbReference type="Proteomes" id="UP001142462">
    <property type="component" value="Unassembled WGS sequence"/>
</dbReference>
<name>A0A9W6H115_9MICO</name>
<comment type="caution">
    <text evidence="3">The sequence shown here is derived from an EMBL/GenBank/DDBJ whole genome shotgun (WGS) entry which is preliminary data.</text>
</comment>
<feature type="compositionally biased region" description="Acidic residues" evidence="1">
    <location>
        <begin position="93"/>
        <end position="117"/>
    </location>
</feature>
<feature type="transmembrane region" description="Helical" evidence="2">
    <location>
        <begin position="375"/>
        <end position="399"/>
    </location>
</feature>
<sequence length="404" mass="41867">MSTSDGRPLTRRQLRELRQTGQTPILTEDDIAADRDARAVEEETAAPAIEEPSDENPDPASDDGEATDEVEELEVVPAVAEEEREEAQTADAEPAEPVDEPVDEPVEPVDEPAELVDAEPTASATPDDRTSSEGESAPSPAPAHPVLTRRQLREQERLRTNATPTVNAEQAEPETIEATIVTDEVPQTAAPATVDVELVEQTPEAPVEEAPVEDEAPAASPTPRASSEAPTAEDAGEQQATLRPDFGEGVEVEAITHSPASFDELLTQPQETSGSSSAPSTLVLDEIPATAALSAPITATGELLITSSHKLPEGFGSSGAAKGTTDGREVDAVLIDGEIPLSSSPTPIAASDAVSTSKSPGEVIRPPAPEKNHKLILTLGITAGGLGIAVVAAVVIAYATGVFG</sequence>
<proteinExistence type="predicted"/>
<evidence type="ECO:0000256" key="1">
    <source>
        <dbReference type="SAM" id="MobiDB-lite"/>
    </source>
</evidence>
<dbReference type="EMBL" id="BSEJ01000001">
    <property type="protein sequence ID" value="GLJ60277.1"/>
    <property type="molecule type" value="Genomic_DNA"/>
</dbReference>
<feature type="compositionally biased region" description="Low complexity" evidence="1">
    <location>
        <begin position="217"/>
        <end position="232"/>
    </location>
</feature>
<keyword evidence="2" id="KW-0812">Transmembrane</keyword>
<feature type="region of interest" description="Disordered" evidence="1">
    <location>
        <begin position="1"/>
        <end position="258"/>
    </location>
</feature>
<organism evidence="3 4">
    <name type="scientific">Microbacterium barkeri</name>
    <dbReference type="NCBI Taxonomy" id="33917"/>
    <lineage>
        <taxon>Bacteria</taxon>
        <taxon>Bacillati</taxon>
        <taxon>Actinomycetota</taxon>
        <taxon>Actinomycetes</taxon>
        <taxon>Micrococcales</taxon>
        <taxon>Microbacteriaceae</taxon>
        <taxon>Microbacterium</taxon>
    </lineage>
</organism>
<keyword evidence="2" id="KW-0472">Membrane</keyword>
<feature type="compositionally biased region" description="Basic and acidic residues" evidence="1">
    <location>
        <begin position="32"/>
        <end position="41"/>
    </location>
</feature>
<accession>A0A9W6H115</accession>
<reference evidence="3" key="1">
    <citation type="journal article" date="2014" name="Int. J. Syst. Evol. Microbiol.">
        <title>Complete genome sequence of Corynebacterium casei LMG S-19264T (=DSM 44701T), isolated from a smear-ripened cheese.</title>
        <authorList>
            <consortium name="US DOE Joint Genome Institute (JGI-PGF)"/>
            <person name="Walter F."/>
            <person name="Albersmeier A."/>
            <person name="Kalinowski J."/>
            <person name="Ruckert C."/>
        </authorList>
    </citation>
    <scope>NUCLEOTIDE SEQUENCE</scope>
    <source>
        <strain evidence="3">VKM Ac-1020</strain>
    </source>
</reference>